<organism evidence="3 4">
    <name type="scientific">Tenacibaculum phage Gundel_1</name>
    <dbReference type="NCBI Taxonomy" id="2745672"/>
    <lineage>
        <taxon>Viruses</taxon>
        <taxon>Duplodnaviria</taxon>
        <taxon>Heunggongvirae</taxon>
        <taxon>Uroviricota</taxon>
        <taxon>Caudoviricetes</taxon>
        <taxon>Pachyviridae</taxon>
        <taxon>Gundelvirus</taxon>
        <taxon>Gundelvirus Gundel</taxon>
    </lineage>
</organism>
<feature type="domain" description="Crassvirus muzzle protein N-terminal region" evidence="2">
    <location>
        <begin position="1008"/>
        <end position="1189"/>
    </location>
</feature>
<proteinExistence type="predicted"/>
<gene>
    <name evidence="3" type="ORF">Gundel1_60</name>
</gene>
<dbReference type="Pfam" id="PF25729">
    <property type="entry name" value="crAss_MUZ_C"/>
    <property type="match status" value="1"/>
</dbReference>
<evidence type="ECO:0000259" key="2">
    <source>
        <dbReference type="Pfam" id="PF25731"/>
    </source>
</evidence>
<dbReference type="InterPro" id="IPR057889">
    <property type="entry name" value="crAss_MUZ_N"/>
</dbReference>
<accession>A0A8E5E9T6</accession>
<sequence length="1386" mass="156050">MPKLLNTFTKGAMNKDIDPSLMPQDTYIHAENIRFTNNNGNDGIGNNIKGTLQVSDSTEGSSDFKCISAIFDKNTDCIFYFLASTDGVISKIVEYDITNNQTTDVLHDDQSVLKLIKSGYITGVDEINGLLIFSEWGNNPRRVNIERAKAYGKNNFTEEEISLMVKPPAQKLKTTLRESTTIYEEENNIKEKMFAFSYIYRYLDGEYSSPAPFSNFAFEPEQFNYDFSTQSNKAMVNKFNQVVLEFNTGSKLVTEIQLIFKQSDTLQAYIIDDFNKKQLGWGDNQTKEFVFDNLKSIRPLPKEVLRNNFSRIPLTNKSQSLIDGRLILSNYLEDYNIEDANKNKIEIDYSLELKSEDVLNLHPKRTIKSIRGYEVVVVYKDKWFRETTALSSKTNTVFVKNNLSSKSNTIDVVIKNKPPFWASYFQFFIRQNAKDYDQILPTTFYSDGVFRWMKIEQSDIDKVKEGDLLFVKSDTRELLENLVKVKVLEITVQEKNFLEETETNSLKQIPGVYIKIKPENFRIYEDDIKIYDFSGYDNNSGGNNVIGDNPNVVQKPVYYGSSGLNDLTSSGTYNGIDDERYLVEIDNIQKSATGTITLDSGSSGSIDEITSNGITITSSTVIFDTDLPTTANNLAANITAHLSVPNYTATAAGNVVTVTADVKGSASNGFVIAATNTTITTSTTNMVGGAEDTFKWSKNNGSTYEQLDVLITAGNPQLLNDGVEITFNSATGHVPTDKWIIGAKSNTTNKFGNNEDSRIFAIFKGPDEDFISSGAVIKIIYDEYGDEKKYIEKVYISSSNYENLEEWFIGDDIIATLGMDSNRVYFRRGNVAPYGKSKKTQINITTDGTGTMNLIIRGIGYENSNFDKTAKVKTFLEVRQMTNLIIFETEPNDSLPEIFYEIGRTYEIKNGMHQADTVNTPTDVNQTDILDARIKLDWFNAWSFGNGVESYKVYDEFNKKGLDEGVRVTSRIKEEYKQVHREEDVTWSDVYNSDSNFNGLSAFNASLLNWIRLDKENGSIQKTHNSNGNLMVLQEEGVGLLPYNKNVIYDTEGGSVIGISTNVLDKKSYRPYAHGKIGIGLNPESFVPVGSRNYFTDKPRGNLVRLSIDGVTEINTYGMEHEFSDLMVKNKTNFLVGGHDPKNNEYKLHLPSENGCLVFVEKGRGFPEYQTFEPDFMLSANNEFYSWKNGVMYQHSANETRNNFYGVQYESKLKFSVNHSFGSGKIFNALGIYSTHPWLAKLKTLSTAREIPKDSFDKQNEFWFSEIMGNTNDDIYNNSVFGLGSYPVTAGVINTNFIPDGMCVGDKIISKDITFIANEITDIQGTVITLKDSVAHASTFLMYAKNQNIDGASIKGNIMEVELISDETEKVEIRAVKTEAIRNVNT</sequence>
<dbReference type="Proteomes" id="UP000693868">
    <property type="component" value="Segment"/>
</dbReference>
<evidence type="ECO:0000313" key="4">
    <source>
        <dbReference type="Proteomes" id="UP000693868"/>
    </source>
</evidence>
<evidence type="ECO:0000259" key="1">
    <source>
        <dbReference type="Pfam" id="PF25729"/>
    </source>
</evidence>
<protein>
    <submittedName>
        <fullName evidence="3">Structural protein/sheath protein</fullName>
    </submittedName>
</protein>
<name>A0A8E5E9T6_9CAUD</name>
<evidence type="ECO:0000313" key="3">
    <source>
        <dbReference type="EMBL" id="QQV91495.1"/>
    </source>
</evidence>
<dbReference type="Pfam" id="PF25731">
    <property type="entry name" value="crAss_MUZ"/>
    <property type="match status" value="2"/>
</dbReference>
<dbReference type="EMBL" id="MT732474">
    <property type="protein sequence ID" value="QQV91495.1"/>
    <property type="molecule type" value="Genomic_DNA"/>
</dbReference>
<reference evidence="3" key="1">
    <citation type="submission" date="2020-07" db="EMBL/GenBank/DDBJ databases">
        <title>Highly diverse flavobacterial phages as mortality factor during North Sea spring blooms.</title>
        <authorList>
            <person name="Bartlau N."/>
            <person name="Wichels A."/>
            <person name="Krohne G."/>
            <person name="Adriaenssens E.M."/>
            <person name="Heins A."/>
            <person name="Fuchs B.M."/>
            <person name="Amann R."/>
            <person name="Moraru C."/>
        </authorList>
    </citation>
    <scope>NUCLEOTIDE SEQUENCE</scope>
</reference>
<dbReference type="InterPro" id="IPR057888">
    <property type="entry name" value="crAss_MUZ_C"/>
</dbReference>
<keyword evidence="4" id="KW-1185">Reference proteome</keyword>
<feature type="domain" description="Crassvirus muzzle protein N-terminal region" evidence="2">
    <location>
        <begin position="5"/>
        <end position="102"/>
    </location>
</feature>
<feature type="domain" description="Crassvirus muzzle protein C-terminal" evidence="1">
    <location>
        <begin position="1200"/>
        <end position="1270"/>
    </location>
</feature>